<evidence type="ECO:0000313" key="1">
    <source>
        <dbReference type="EMBL" id="JAD67519.1"/>
    </source>
</evidence>
<protein>
    <submittedName>
        <fullName evidence="1">Uncharacterized protein</fullName>
    </submittedName>
</protein>
<dbReference type="PANTHER" id="PTHR34538:SF4">
    <property type="entry name" value="EXPRESSED PROTEIN"/>
    <property type="match status" value="1"/>
</dbReference>
<proteinExistence type="predicted"/>
<sequence>MVGMHGGGGSRRRVGGRAAWRRAAPVRRFLRRLRSSLRRSAARPAAVRFGYDQHSYSQNFDDGLGSSGHHRL</sequence>
<dbReference type="PANTHER" id="PTHR34538">
    <property type="entry name" value="EXPRESSED PROTEIN"/>
    <property type="match status" value="1"/>
</dbReference>
<dbReference type="EMBL" id="GBRH01230376">
    <property type="protein sequence ID" value="JAD67519.1"/>
    <property type="molecule type" value="Transcribed_RNA"/>
</dbReference>
<accession>A0A0A9BTY4</accession>
<organism evidence="1">
    <name type="scientific">Arundo donax</name>
    <name type="common">Giant reed</name>
    <name type="synonym">Donax arundinaceus</name>
    <dbReference type="NCBI Taxonomy" id="35708"/>
    <lineage>
        <taxon>Eukaryota</taxon>
        <taxon>Viridiplantae</taxon>
        <taxon>Streptophyta</taxon>
        <taxon>Embryophyta</taxon>
        <taxon>Tracheophyta</taxon>
        <taxon>Spermatophyta</taxon>
        <taxon>Magnoliopsida</taxon>
        <taxon>Liliopsida</taxon>
        <taxon>Poales</taxon>
        <taxon>Poaceae</taxon>
        <taxon>PACMAD clade</taxon>
        <taxon>Arundinoideae</taxon>
        <taxon>Arundineae</taxon>
        <taxon>Arundo</taxon>
    </lineage>
</organism>
<dbReference type="AlphaFoldDB" id="A0A0A9BTY4"/>
<name>A0A0A9BTY4_ARUDO</name>
<reference evidence="1" key="2">
    <citation type="journal article" date="2015" name="Data Brief">
        <title>Shoot transcriptome of the giant reed, Arundo donax.</title>
        <authorList>
            <person name="Barrero R.A."/>
            <person name="Guerrero F.D."/>
            <person name="Moolhuijzen P."/>
            <person name="Goolsby J.A."/>
            <person name="Tidwell J."/>
            <person name="Bellgard S.E."/>
            <person name="Bellgard M.I."/>
        </authorList>
    </citation>
    <scope>NUCLEOTIDE SEQUENCE</scope>
    <source>
        <tissue evidence="1">Shoot tissue taken approximately 20 cm above the soil surface</tissue>
    </source>
</reference>
<reference evidence="1" key="1">
    <citation type="submission" date="2014-09" db="EMBL/GenBank/DDBJ databases">
        <authorList>
            <person name="Magalhaes I.L.F."/>
            <person name="Oliveira U."/>
            <person name="Santos F.R."/>
            <person name="Vidigal T.H.D.A."/>
            <person name="Brescovit A.D."/>
            <person name="Santos A.J."/>
        </authorList>
    </citation>
    <scope>NUCLEOTIDE SEQUENCE</scope>
    <source>
        <tissue evidence="1">Shoot tissue taken approximately 20 cm above the soil surface</tissue>
    </source>
</reference>